<reference evidence="2" key="1">
    <citation type="submission" date="2022-11" db="UniProtKB">
        <authorList>
            <consortium name="WormBaseParasite"/>
        </authorList>
    </citation>
    <scope>IDENTIFICATION</scope>
</reference>
<dbReference type="WBParaSite" id="ES5_v2.g312.t1">
    <property type="protein sequence ID" value="ES5_v2.g312.t1"/>
    <property type="gene ID" value="ES5_v2.g312"/>
</dbReference>
<protein>
    <submittedName>
        <fullName evidence="2">Uncharacterized protein</fullName>
    </submittedName>
</protein>
<evidence type="ECO:0000313" key="1">
    <source>
        <dbReference type="Proteomes" id="UP000887579"/>
    </source>
</evidence>
<accession>A0AC34GN42</accession>
<name>A0AC34GN42_9BILA</name>
<sequence length="327" mass="39280">MRVFRDPMFFDSHMLQNIEVMGNGGMKITFFWHLDSTFQRPMIDFRINDIFYYRYYGNTENGGGKLNEFNAPLFPGTKMETLKNGYVYKFYHPEIPSKEYNSTHRQLELIFTCSPTRDKFYFQLPDDFQIAFDDYIKPKKEEPKVNGFRSIGENEEKIIIDETAEIPPFYFIGEGVPWQFYFFCGISFLAASSLVYFFGSTIIQMNYLSQTEIEYRGLHRSMQNPKARINNLKEVYRQRFQYLGNLRKLYDDFSYKCFRIDFWKNNRNRPNPIPDWAFHCPAARHELKISQQRYRRHLEDVTSGKVPLEEQDVFYFLRKNVKSIEEE</sequence>
<dbReference type="Proteomes" id="UP000887579">
    <property type="component" value="Unplaced"/>
</dbReference>
<proteinExistence type="predicted"/>
<organism evidence="1 2">
    <name type="scientific">Panagrolaimus sp. ES5</name>
    <dbReference type="NCBI Taxonomy" id="591445"/>
    <lineage>
        <taxon>Eukaryota</taxon>
        <taxon>Metazoa</taxon>
        <taxon>Ecdysozoa</taxon>
        <taxon>Nematoda</taxon>
        <taxon>Chromadorea</taxon>
        <taxon>Rhabditida</taxon>
        <taxon>Tylenchina</taxon>
        <taxon>Panagrolaimomorpha</taxon>
        <taxon>Panagrolaimoidea</taxon>
        <taxon>Panagrolaimidae</taxon>
        <taxon>Panagrolaimus</taxon>
    </lineage>
</organism>
<evidence type="ECO:0000313" key="2">
    <source>
        <dbReference type="WBParaSite" id="ES5_v2.g312.t1"/>
    </source>
</evidence>